<accession>A0A7Y9TH49</accession>
<gene>
    <name evidence="2" type="ORF">HDF17_002986</name>
</gene>
<dbReference type="EMBL" id="JACCCW010000002">
    <property type="protein sequence ID" value="NYF80666.1"/>
    <property type="molecule type" value="Genomic_DNA"/>
</dbReference>
<dbReference type="RefSeq" id="WP_179492206.1">
    <property type="nucleotide sequence ID" value="NZ_JACCCW010000002.1"/>
</dbReference>
<reference evidence="2 3" key="1">
    <citation type="submission" date="2020-07" db="EMBL/GenBank/DDBJ databases">
        <title>Genomic Encyclopedia of Type Strains, Phase IV (KMG-V): Genome sequencing to study the core and pangenomes of soil and plant-associated prokaryotes.</title>
        <authorList>
            <person name="Whitman W."/>
        </authorList>
    </citation>
    <scope>NUCLEOTIDE SEQUENCE [LARGE SCALE GENOMIC DNA]</scope>
    <source>
        <strain evidence="2 3">X4EP2</strain>
    </source>
</reference>
<protein>
    <submittedName>
        <fullName evidence="2">Uncharacterized protein</fullName>
    </submittedName>
</protein>
<dbReference type="AlphaFoldDB" id="A0A7Y9TH49"/>
<evidence type="ECO:0000256" key="1">
    <source>
        <dbReference type="SAM" id="MobiDB-lite"/>
    </source>
</evidence>
<sequence>MKGRNTVPYAFSLIGIEAEQSAAGKNPSGKEKDKYQHNRLPQPPAIDLPGQQRQHSAACIRAIAPSTAH</sequence>
<keyword evidence="3" id="KW-1185">Reference proteome</keyword>
<evidence type="ECO:0000313" key="2">
    <source>
        <dbReference type="EMBL" id="NYF80666.1"/>
    </source>
</evidence>
<organism evidence="2 3">
    <name type="scientific">Granulicella arctica</name>
    <dbReference type="NCBI Taxonomy" id="940613"/>
    <lineage>
        <taxon>Bacteria</taxon>
        <taxon>Pseudomonadati</taxon>
        <taxon>Acidobacteriota</taxon>
        <taxon>Terriglobia</taxon>
        <taxon>Terriglobales</taxon>
        <taxon>Acidobacteriaceae</taxon>
        <taxon>Granulicella</taxon>
    </lineage>
</organism>
<proteinExistence type="predicted"/>
<comment type="caution">
    <text evidence="2">The sequence shown here is derived from an EMBL/GenBank/DDBJ whole genome shotgun (WGS) entry which is preliminary data.</text>
</comment>
<feature type="region of interest" description="Disordered" evidence="1">
    <location>
        <begin position="19"/>
        <end position="54"/>
    </location>
</feature>
<name>A0A7Y9TH49_9BACT</name>
<dbReference type="Proteomes" id="UP000589520">
    <property type="component" value="Unassembled WGS sequence"/>
</dbReference>
<evidence type="ECO:0000313" key="3">
    <source>
        <dbReference type="Proteomes" id="UP000589520"/>
    </source>
</evidence>